<dbReference type="AlphaFoldDB" id="A0AAD7FVW8"/>
<feature type="region of interest" description="Disordered" evidence="2">
    <location>
        <begin position="1072"/>
        <end position="1097"/>
    </location>
</feature>
<keyword evidence="4" id="KW-1185">Reference proteome</keyword>
<dbReference type="SUPFAM" id="SSF48452">
    <property type="entry name" value="TPR-like"/>
    <property type="match status" value="2"/>
</dbReference>
<comment type="caution">
    <text evidence="3">The sequence shown here is derived from an EMBL/GenBank/DDBJ whole genome shotgun (WGS) entry which is preliminary data.</text>
</comment>
<accession>A0AAD7FVW8</accession>
<organism evidence="3 4">
    <name type="scientific">Roridomyces roridus</name>
    <dbReference type="NCBI Taxonomy" id="1738132"/>
    <lineage>
        <taxon>Eukaryota</taxon>
        <taxon>Fungi</taxon>
        <taxon>Dikarya</taxon>
        <taxon>Basidiomycota</taxon>
        <taxon>Agaricomycotina</taxon>
        <taxon>Agaricomycetes</taxon>
        <taxon>Agaricomycetidae</taxon>
        <taxon>Agaricales</taxon>
        <taxon>Marasmiineae</taxon>
        <taxon>Mycenaceae</taxon>
        <taxon>Roridomyces</taxon>
    </lineage>
</organism>
<reference evidence="3" key="1">
    <citation type="submission" date="2023-03" db="EMBL/GenBank/DDBJ databases">
        <title>Massive genome expansion in bonnet fungi (Mycena s.s.) driven by repeated elements and novel gene families across ecological guilds.</title>
        <authorList>
            <consortium name="Lawrence Berkeley National Laboratory"/>
            <person name="Harder C.B."/>
            <person name="Miyauchi S."/>
            <person name="Viragh M."/>
            <person name="Kuo A."/>
            <person name="Thoen E."/>
            <person name="Andreopoulos B."/>
            <person name="Lu D."/>
            <person name="Skrede I."/>
            <person name="Drula E."/>
            <person name="Henrissat B."/>
            <person name="Morin E."/>
            <person name="Kohler A."/>
            <person name="Barry K."/>
            <person name="LaButti K."/>
            <person name="Morin E."/>
            <person name="Salamov A."/>
            <person name="Lipzen A."/>
            <person name="Mereny Z."/>
            <person name="Hegedus B."/>
            <person name="Baldrian P."/>
            <person name="Stursova M."/>
            <person name="Weitz H."/>
            <person name="Taylor A."/>
            <person name="Grigoriev I.V."/>
            <person name="Nagy L.G."/>
            <person name="Martin F."/>
            <person name="Kauserud H."/>
        </authorList>
    </citation>
    <scope>NUCLEOTIDE SEQUENCE</scope>
    <source>
        <strain evidence="3">9284</strain>
    </source>
</reference>
<dbReference type="EMBL" id="JARKIF010000002">
    <property type="protein sequence ID" value="KAJ7646577.1"/>
    <property type="molecule type" value="Genomic_DNA"/>
</dbReference>
<evidence type="ECO:0000256" key="1">
    <source>
        <dbReference type="SAM" id="Coils"/>
    </source>
</evidence>
<evidence type="ECO:0000256" key="2">
    <source>
        <dbReference type="SAM" id="MobiDB-lite"/>
    </source>
</evidence>
<dbReference type="Gene3D" id="1.25.40.10">
    <property type="entry name" value="Tetratricopeptide repeat domain"/>
    <property type="match status" value="2"/>
</dbReference>
<sequence length="1097" mass="124096">MDPITATTTIITLATFIKDLIEVGQSIRESIEKVSENRRRLRELVNDILRSLADIANLTRGHDDEYMAPALLAALGDLKADLLHVLDICLEMQPRKKAASSKFRGFGSQVKMWMKRDKMESEIRRLREHVMSCYIKFTAFSTARIEQKVESAAGASVESTLRLEHRAVVHHAENQGRLRHIEGMMARVLLEERYGQDVMKRTVEIISSDPTHTTLEFQYLSVQTMHLVNSLEQLFISGRLDLVQNGVNLPRMRYPVFAQPTTPAHILHRVLGMVLQIHNSDTNQGSTTLPFRIRDFDRNIKTDLSELGLRSEAIAWSNLAVQMLKHLVACGGSAQKILPRISLFQYGTVVNYQHQLRYELALQASEEALLDWQTFPESTNIHWQMWGANLKATHARNLNLSKRSVEAVSLAQLAVSLSRPLVAQLAASGAPVNTGTPEEYTIFTSSNASFFLGEILSSLNRHVEAYKVLTNGFEMLLQFSGSIRPPDGEHIDTFIHQICTLAEAGDFNLQMLRDCVLLIRSLAHRYRESFAPQFFYLICAYICLNPTDSDMSMKDLRKFLEPSDGLLLQPPSFNTRRIHHVVDELHSYGEQFVEDVIRIYYLNESLPPAGVHTLVIYALNFHFDTSITILRDVVSALLMDLQLNSISDGGLYWALNDIQNKLIPAVPPKNRLPLMELADSIIAHFRRTSESVLPFGRDRFSGLVAISSWSFLSAGLLDGALTRVDEAIERRCSKLKKDDAEASDQLLEIQLRRSFILYDTGRLLDAIQAVQIHWTAPTGVTRKLGVLWFHWLQARILRCMAKYGKASAILATIISDAQKEPKFEGLLDLWFPTALAELAAVRNQLGQSQKTLEQVEQALVVGRQRDAARPTVQTKYSLIRYLLILADCLARTGRDEEALATAEEATSTYIENESLMWRKFLYIPRARQDLGAECFYLLSLRLATSEKLEAALEQAEKATELYREIASLAPVESPSLARSLRHHGSILQRLGRRDEGIAAYEEAADILRGVSKAETPFLLELEEVLNDLLECKTERAATIKTELEEVQRTIQVSETEPDFVFFDFVGHFVEEEEEGDEEYQTATEDSDDEYEDVIDTI</sequence>
<protein>
    <submittedName>
        <fullName evidence="3">Uncharacterized protein</fullName>
    </submittedName>
</protein>
<dbReference type="InterPro" id="IPR059179">
    <property type="entry name" value="MLKL-like_MCAfunc"/>
</dbReference>
<evidence type="ECO:0000313" key="4">
    <source>
        <dbReference type="Proteomes" id="UP001221142"/>
    </source>
</evidence>
<dbReference type="Proteomes" id="UP001221142">
    <property type="component" value="Unassembled WGS sequence"/>
</dbReference>
<gene>
    <name evidence="3" type="ORF">FB45DRAFT_1051243</name>
</gene>
<dbReference type="InterPro" id="IPR011990">
    <property type="entry name" value="TPR-like_helical_dom_sf"/>
</dbReference>
<keyword evidence="1" id="KW-0175">Coiled coil</keyword>
<proteinExistence type="predicted"/>
<dbReference type="CDD" id="cd21037">
    <property type="entry name" value="MLKL_NTD"/>
    <property type="match status" value="1"/>
</dbReference>
<evidence type="ECO:0000313" key="3">
    <source>
        <dbReference type="EMBL" id="KAJ7646577.1"/>
    </source>
</evidence>
<name>A0AAD7FVW8_9AGAR</name>
<feature type="coiled-coil region" evidence="1">
    <location>
        <begin position="1029"/>
        <end position="1056"/>
    </location>
</feature>